<dbReference type="Pfam" id="PF21810">
    <property type="entry name" value="DUF6880"/>
    <property type="match status" value="1"/>
</dbReference>
<reference evidence="1" key="1">
    <citation type="submission" date="2022-11" db="EMBL/GenBank/DDBJ databases">
        <title>Robbsia betulipollinis sp. nov., isolated from pollen of birch (Betula pendula).</title>
        <authorList>
            <person name="Shi H."/>
            <person name="Ambika Manirajan B."/>
            <person name="Ratering S."/>
            <person name="Geissler-Plaum R."/>
            <person name="Schnell S."/>
        </authorList>
    </citation>
    <scope>NUCLEOTIDE SEQUENCE</scope>
    <source>
        <strain evidence="1">Bb-Pol-6</strain>
    </source>
</reference>
<sequence>MHKVTRLAIPPDRRDKVLADTAELHPDIGRRLHFAEVVHANADIFDAATTWLDTLLDQTTFLTSRDIAETAVELDALRLAIVDDVANVHPGEAADLLWRFFTLAETIFNRTSEEGYEISRVFDQACVDCVTLAIRAKTLPNTFAHHIRTALAADGYGEFGNLMPSLDAPRPGNSAYVAAVKAHLSPS</sequence>
<name>A0ABT3ZTG7_9BURK</name>
<dbReference type="Proteomes" id="UP001082899">
    <property type="component" value="Unassembled WGS sequence"/>
</dbReference>
<keyword evidence="2" id="KW-1185">Reference proteome</keyword>
<protein>
    <submittedName>
        <fullName evidence="1">Uncharacterized protein</fullName>
    </submittedName>
</protein>
<evidence type="ECO:0000313" key="2">
    <source>
        <dbReference type="Proteomes" id="UP001082899"/>
    </source>
</evidence>
<accession>A0ABT3ZTG7</accession>
<proteinExistence type="predicted"/>
<gene>
    <name evidence="1" type="ORF">OVY01_22275</name>
</gene>
<organism evidence="1 2">
    <name type="scientific">Robbsia betulipollinis</name>
    <dbReference type="NCBI Taxonomy" id="2981849"/>
    <lineage>
        <taxon>Bacteria</taxon>
        <taxon>Pseudomonadati</taxon>
        <taxon>Pseudomonadota</taxon>
        <taxon>Betaproteobacteria</taxon>
        <taxon>Burkholderiales</taxon>
        <taxon>Burkholderiaceae</taxon>
        <taxon>Robbsia</taxon>
    </lineage>
</organism>
<evidence type="ECO:0000313" key="1">
    <source>
        <dbReference type="EMBL" id="MCY0389869.1"/>
    </source>
</evidence>
<dbReference type="InterPro" id="IPR049245">
    <property type="entry name" value="DUF6880"/>
</dbReference>
<dbReference type="RefSeq" id="WP_267849819.1">
    <property type="nucleotide sequence ID" value="NZ_JAPMXC010000014.1"/>
</dbReference>
<comment type="caution">
    <text evidence="1">The sequence shown here is derived from an EMBL/GenBank/DDBJ whole genome shotgun (WGS) entry which is preliminary data.</text>
</comment>
<dbReference type="EMBL" id="JAPMXC010000014">
    <property type="protein sequence ID" value="MCY0389869.1"/>
    <property type="molecule type" value="Genomic_DNA"/>
</dbReference>